<feature type="region of interest" description="Disordered" evidence="3">
    <location>
        <begin position="124"/>
        <end position="148"/>
    </location>
</feature>
<organism evidence="4 5">
    <name type="scientific">Vitrella brassicaformis (strain CCMP3155)</name>
    <dbReference type="NCBI Taxonomy" id="1169540"/>
    <lineage>
        <taxon>Eukaryota</taxon>
        <taxon>Sar</taxon>
        <taxon>Alveolata</taxon>
        <taxon>Colpodellida</taxon>
        <taxon>Vitrellaceae</taxon>
        <taxon>Vitrella</taxon>
    </lineage>
</organism>
<dbReference type="InParanoid" id="A0A0G4EUD9"/>
<evidence type="ECO:0000256" key="3">
    <source>
        <dbReference type="SAM" id="MobiDB-lite"/>
    </source>
</evidence>
<evidence type="ECO:0000313" key="5">
    <source>
        <dbReference type="Proteomes" id="UP000041254"/>
    </source>
</evidence>
<dbReference type="PhylomeDB" id="A0A0G4EUD9"/>
<dbReference type="PANTHER" id="PTHR24189">
    <property type="entry name" value="MYOTROPHIN"/>
    <property type="match status" value="1"/>
</dbReference>
<dbReference type="AlphaFoldDB" id="A0A0G4EUD9"/>
<dbReference type="Proteomes" id="UP000041254">
    <property type="component" value="Unassembled WGS sequence"/>
</dbReference>
<dbReference type="InterPro" id="IPR050745">
    <property type="entry name" value="Multifunctional_regulatory"/>
</dbReference>
<evidence type="ECO:0000313" key="4">
    <source>
        <dbReference type="EMBL" id="CEM01705.1"/>
    </source>
</evidence>
<sequence length="392" mass="42655">MLERFVDRGVFIESNRATKRLAKAVFHRTITSGGQVTTMIRQRGADPNWLANPRVRGSDLGVEHVYSILALAVDNMTDHGVPSILAQGPDNGLGNLVDESPVAMPMWPTRGLQDAVMRALIEGGANVNGRGDDEGEDDDEESPRHSIPTTPMEVAIASGNDRAVNLLMGQDGLQLRSALGVPRTLPTDRPTEAHEAWLLSTYQRLIDHDNTVAAQDGGSRVHSAAYRHSPFSQAFFNKYIDLLVANGADVAEVDEYSQSTMTSLHRAALMGSHHIVTSLCRHLTDEGVDIGTEDDPDETPLALAAKAFKRHRTALQNNEWTDFHAKEIPFYPPTIRALLRAGADIDLMLTDTPEERALVLPESTAVLNEVPTAAMAAVNAALRPQRASRPSS</sequence>
<dbReference type="InterPro" id="IPR036770">
    <property type="entry name" value="Ankyrin_rpt-contain_sf"/>
</dbReference>
<keyword evidence="5" id="KW-1185">Reference proteome</keyword>
<dbReference type="SUPFAM" id="SSF48403">
    <property type="entry name" value="Ankyrin repeat"/>
    <property type="match status" value="1"/>
</dbReference>
<keyword evidence="2" id="KW-0040">ANK repeat</keyword>
<dbReference type="EMBL" id="CDMY01000308">
    <property type="protein sequence ID" value="CEM01705.1"/>
    <property type="molecule type" value="Genomic_DNA"/>
</dbReference>
<reference evidence="4 5" key="1">
    <citation type="submission" date="2014-11" db="EMBL/GenBank/DDBJ databases">
        <authorList>
            <person name="Zhu J."/>
            <person name="Qi W."/>
            <person name="Song R."/>
        </authorList>
    </citation>
    <scope>NUCLEOTIDE SEQUENCE [LARGE SCALE GENOMIC DNA]</scope>
</reference>
<protein>
    <submittedName>
        <fullName evidence="4">Uncharacterized protein</fullName>
    </submittedName>
</protein>
<evidence type="ECO:0000256" key="2">
    <source>
        <dbReference type="ARBA" id="ARBA00023043"/>
    </source>
</evidence>
<name>A0A0G4EUD9_VITBC</name>
<dbReference type="VEuPathDB" id="CryptoDB:Vbra_8150"/>
<dbReference type="PANTHER" id="PTHR24189:SF50">
    <property type="entry name" value="ANKYRIN REPEAT AND SOCS BOX PROTEIN 2"/>
    <property type="match status" value="1"/>
</dbReference>
<dbReference type="Gene3D" id="1.25.40.20">
    <property type="entry name" value="Ankyrin repeat-containing domain"/>
    <property type="match status" value="1"/>
</dbReference>
<evidence type="ECO:0000256" key="1">
    <source>
        <dbReference type="ARBA" id="ARBA00022737"/>
    </source>
</evidence>
<proteinExistence type="predicted"/>
<accession>A0A0G4EUD9</accession>
<keyword evidence="1" id="KW-0677">Repeat</keyword>
<gene>
    <name evidence="4" type="ORF">Vbra_8150</name>
</gene>